<comment type="similarity">
    <text evidence="2">Belongs to the membrane fusion protein (MFP) (TC 8.A.1) family.</text>
</comment>
<dbReference type="KEGG" id="vsh:BSZ05_19445"/>
<evidence type="ECO:0000313" key="8">
    <source>
        <dbReference type="Proteomes" id="UP000197092"/>
    </source>
</evidence>
<organism evidence="7 8">
    <name type="scientific">Vibrio mediterranei</name>
    <dbReference type="NCBI Taxonomy" id="689"/>
    <lineage>
        <taxon>Bacteria</taxon>
        <taxon>Pseudomonadati</taxon>
        <taxon>Pseudomonadota</taxon>
        <taxon>Gammaproteobacteria</taxon>
        <taxon>Vibrionales</taxon>
        <taxon>Vibrionaceae</taxon>
        <taxon>Vibrio</taxon>
    </lineage>
</organism>
<evidence type="ECO:0008006" key="9">
    <source>
        <dbReference type="Google" id="ProtNLM"/>
    </source>
</evidence>
<dbReference type="InterPro" id="IPR058625">
    <property type="entry name" value="MdtA-like_BSH"/>
</dbReference>
<name>A0AAN1FJW8_9VIBR</name>
<dbReference type="Pfam" id="PF25917">
    <property type="entry name" value="BSH_RND"/>
    <property type="match status" value="1"/>
</dbReference>
<keyword evidence="4" id="KW-0472">Membrane</keyword>
<dbReference type="SUPFAM" id="SSF111369">
    <property type="entry name" value="HlyD-like secretion proteins"/>
    <property type="match status" value="1"/>
</dbReference>
<evidence type="ECO:0000313" key="7">
    <source>
        <dbReference type="EMBL" id="ASI92004.1"/>
    </source>
</evidence>
<evidence type="ECO:0000256" key="2">
    <source>
        <dbReference type="ARBA" id="ARBA00009477"/>
    </source>
</evidence>
<evidence type="ECO:0000256" key="4">
    <source>
        <dbReference type="SAM" id="Phobius"/>
    </source>
</evidence>
<dbReference type="Pfam" id="PF25963">
    <property type="entry name" value="Beta-barrel_AAEA"/>
    <property type="match status" value="1"/>
</dbReference>
<evidence type="ECO:0000259" key="5">
    <source>
        <dbReference type="Pfam" id="PF25917"/>
    </source>
</evidence>
<dbReference type="Gene3D" id="2.40.50.100">
    <property type="match status" value="1"/>
</dbReference>
<evidence type="ECO:0000259" key="6">
    <source>
        <dbReference type="Pfam" id="PF25963"/>
    </source>
</evidence>
<reference evidence="8" key="1">
    <citation type="submission" date="2016-12" db="EMBL/GenBank/DDBJ databases">
        <title>Comparative genomic analysis reveals the diversity, evolution, and environmental adaptation strategies of the genus Vibrio.</title>
        <authorList>
            <person name="Lin H."/>
            <person name="Wang X."/>
            <person name="Zhang X.-H."/>
        </authorList>
    </citation>
    <scope>NUCLEOTIDE SEQUENCE [LARGE SCALE GENOMIC DNA]</scope>
    <source>
        <strain evidence="8">QT6D1</strain>
    </source>
</reference>
<dbReference type="Gene3D" id="2.40.30.170">
    <property type="match status" value="1"/>
</dbReference>
<dbReference type="RefSeq" id="WP_088878044.1">
    <property type="nucleotide sequence ID" value="NZ_CP018309.1"/>
</dbReference>
<dbReference type="InterPro" id="IPR058634">
    <property type="entry name" value="AaeA-lik-b-barrel"/>
</dbReference>
<keyword evidence="4" id="KW-1133">Transmembrane helix</keyword>
<dbReference type="EMBL" id="CP018309">
    <property type="protein sequence ID" value="ASI92004.1"/>
    <property type="molecule type" value="Genomic_DNA"/>
</dbReference>
<keyword evidence="3" id="KW-0175">Coiled coil</keyword>
<accession>A0AAN1FJW8</accession>
<gene>
    <name evidence="7" type="ORF">BSZ05_19445</name>
</gene>
<dbReference type="PANTHER" id="PTHR32347">
    <property type="entry name" value="EFFLUX SYSTEM COMPONENT YKNX-RELATED"/>
    <property type="match status" value="1"/>
</dbReference>
<evidence type="ECO:0000256" key="1">
    <source>
        <dbReference type="ARBA" id="ARBA00004196"/>
    </source>
</evidence>
<dbReference type="InterPro" id="IPR050465">
    <property type="entry name" value="UPF0194_transport"/>
</dbReference>
<dbReference type="GO" id="GO:0030313">
    <property type="term" value="C:cell envelope"/>
    <property type="evidence" value="ECO:0007669"/>
    <property type="project" value="UniProtKB-SubCell"/>
</dbReference>
<protein>
    <recommendedName>
        <fullName evidence="9">HlyD family secretion protein</fullName>
    </recommendedName>
</protein>
<keyword evidence="4" id="KW-0812">Transmembrane</keyword>
<proteinExistence type="inferred from homology"/>
<feature type="domain" description="p-hydroxybenzoic acid efflux pump subunit AaeA-like beta-barrel" evidence="6">
    <location>
        <begin position="236"/>
        <end position="326"/>
    </location>
</feature>
<dbReference type="Proteomes" id="UP000197092">
    <property type="component" value="Chromosome 2"/>
</dbReference>
<feature type="transmembrane region" description="Helical" evidence="4">
    <location>
        <begin position="12"/>
        <end position="36"/>
    </location>
</feature>
<evidence type="ECO:0000256" key="3">
    <source>
        <dbReference type="ARBA" id="ARBA00023054"/>
    </source>
</evidence>
<feature type="domain" description="Multidrug resistance protein MdtA-like barrel-sandwich hybrid" evidence="5">
    <location>
        <begin position="47"/>
        <end position="230"/>
    </location>
</feature>
<dbReference type="AlphaFoldDB" id="A0AAN1FJW8"/>
<sequence>MKVDAIVFSKYVVRTIVGFIGLMGVVVILSDIYAPYTTQSQIQMPTTNVHPQVSGNIVHINVVNGQAVSKGDLLYSIDPREYLLELESAKANLAAAMSELGNLKSQLLVDRSLLSQQKALYQQSLSHFERFRRLYNKKQISTDQFEQAKSSKESNFYLVQQKQAEIQKTMSQIGPPGKNPKVLQAKSALASAELNLDRTRVKSGGTGVVSNLQISDGDFVSSNSNTLVIVDFEQQYLTANFNEKGLDQLIIGSSVSIVFDSAPGTIFHGRIASLDRAIQSGIGQTGQLAQMSNSDRWIRKSEQFPVRIKVVNPPKNLIAGSKATVMAQRGDSPFWGSMSSLLMHTMAVLRYVY</sequence>
<comment type="subcellular location">
    <subcellularLocation>
        <location evidence="1">Cell envelope</location>
    </subcellularLocation>
</comment>